<evidence type="ECO:0000313" key="2">
    <source>
        <dbReference type="Proteomes" id="UP000014680"/>
    </source>
</evidence>
<protein>
    <recommendedName>
        <fullName evidence="3">Serine/threonine-protein phosphatase 4 regulatory subunit 3-like central domain-containing protein</fullName>
    </recommendedName>
</protein>
<evidence type="ECO:0000313" key="1">
    <source>
        <dbReference type="EMBL" id="ELP85556.1"/>
    </source>
</evidence>
<dbReference type="VEuPathDB" id="AmoebaDB:EIN_407550"/>
<dbReference type="EMBL" id="KB207048">
    <property type="protein sequence ID" value="ELP85556.1"/>
    <property type="molecule type" value="Genomic_DNA"/>
</dbReference>
<sequence>MKQERHNRYRKLLLRNSLDKLLCDSDFIGALTMDDDLQQELCQADNLGILVNHICGNDENDFDDCDYQMVSTQIICSDMKVINESIAKMPELIETMILYINPDEEETLICIIKTFNMLLMTKNPAFFNIITKSDLRLEQIWTFVDNYDVFSFFVALLKQSGEEVSGLNWLCSNNFVGLMLNSFLDEIHRDVLYNEEVVDNITKLFEQLEMVETDTTPFLENFNACDLNAFYKGVFSTGNLYLKESGIKIIRIVMDSSHKEEMCNESVENLPPTFSEIFKFFTHIVGILQYVDGPITSLRIELARVVLSLVNSQYQSVVNKVAELHLVNELLNIFFCTTHSNTIFRQLIFEIVSVIYDKQMVEPLCIEIIKMGFLEKLLKYNKLFFDSKEVKNSDLHTFVRLFLDNFCAIQQNAPEGPVQQLLHNNTDFQEYYLKNKKDAKLEYFLLPKQAPTPDEALYDFNDENEQDYN</sequence>
<dbReference type="AlphaFoldDB" id="A0A0A1TWJ9"/>
<dbReference type="OrthoDB" id="295029at2759"/>
<accession>A0A0A1TWJ9</accession>
<reference evidence="1 2" key="1">
    <citation type="submission" date="2012-10" db="EMBL/GenBank/DDBJ databases">
        <authorList>
            <person name="Zafar N."/>
            <person name="Inman J."/>
            <person name="Hall N."/>
            <person name="Lorenzi H."/>
            <person name="Caler E."/>
        </authorList>
    </citation>
    <scope>NUCLEOTIDE SEQUENCE [LARGE SCALE GENOMIC DNA]</scope>
    <source>
        <strain evidence="1 2">IP1</strain>
    </source>
</reference>
<organism evidence="1 2">
    <name type="scientific">Entamoeba invadens IP1</name>
    <dbReference type="NCBI Taxonomy" id="370355"/>
    <lineage>
        <taxon>Eukaryota</taxon>
        <taxon>Amoebozoa</taxon>
        <taxon>Evosea</taxon>
        <taxon>Archamoebae</taxon>
        <taxon>Mastigamoebida</taxon>
        <taxon>Entamoebidae</taxon>
        <taxon>Entamoeba</taxon>
    </lineage>
</organism>
<proteinExistence type="predicted"/>
<dbReference type="RefSeq" id="XP_004184902.1">
    <property type="nucleotide sequence ID" value="XM_004184854.1"/>
</dbReference>
<keyword evidence="2" id="KW-1185">Reference proteome</keyword>
<dbReference type="Proteomes" id="UP000014680">
    <property type="component" value="Unassembled WGS sequence"/>
</dbReference>
<gene>
    <name evidence="1" type="ORF">EIN_407550</name>
</gene>
<name>A0A0A1TWJ9_ENTIV</name>
<dbReference type="OMA" id="MFQVIVE"/>
<dbReference type="KEGG" id="eiv:EIN_407550"/>
<dbReference type="GeneID" id="14884615"/>
<evidence type="ECO:0008006" key="3">
    <source>
        <dbReference type="Google" id="ProtNLM"/>
    </source>
</evidence>